<keyword evidence="2" id="KW-1185">Reference proteome</keyword>
<dbReference type="EMBL" id="BJNN01000108">
    <property type="protein sequence ID" value="GEC64124.1"/>
    <property type="molecule type" value="Genomic_DNA"/>
</dbReference>
<accession>A0ABQ0SFP9</accession>
<reference evidence="1 2" key="1">
    <citation type="submission" date="2019-06" db="EMBL/GenBank/DDBJ databases">
        <title>Whole genome shotgun sequence of Komagataeibacter hansenii NBRC 14820.</title>
        <authorList>
            <person name="Hosoyama A."/>
            <person name="Uohara A."/>
            <person name="Ohji S."/>
            <person name="Ichikawa N."/>
        </authorList>
    </citation>
    <scope>NUCLEOTIDE SEQUENCE [LARGE SCALE GENOMIC DNA]</scope>
    <source>
        <strain evidence="1 2">NBRC 14820</strain>
    </source>
</reference>
<evidence type="ECO:0000313" key="2">
    <source>
        <dbReference type="Proteomes" id="UP000319478"/>
    </source>
</evidence>
<organism evidence="1 2">
    <name type="scientific">Novacetimonas hansenii</name>
    <name type="common">Komagataeibacter hansenii</name>
    <dbReference type="NCBI Taxonomy" id="436"/>
    <lineage>
        <taxon>Bacteria</taxon>
        <taxon>Pseudomonadati</taxon>
        <taxon>Pseudomonadota</taxon>
        <taxon>Alphaproteobacteria</taxon>
        <taxon>Acetobacterales</taxon>
        <taxon>Acetobacteraceae</taxon>
        <taxon>Novacetimonas</taxon>
    </lineage>
</organism>
<gene>
    <name evidence="1" type="ORF">GHA01_19730</name>
</gene>
<protein>
    <submittedName>
        <fullName evidence="1">Uncharacterized protein</fullName>
    </submittedName>
</protein>
<comment type="caution">
    <text evidence="1">The sequence shown here is derived from an EMBL/GenBank/DDBJ whole genome shotgun (WGS) entry which is preliminary data.</text>
</comment>
<dbReference type="Proteomes" id="UP000319478">
    <property type="component" value="Unassembled WGS sequence"/>
</dbReference>
<name>A0ABQ0SFP9_NOVHA</name>
<dbReference type="RefSeq" id="WP_048859023.1">
    <property type="nucleotide sequence ID" value="NZ_BJNN01000108.1"/>
</dbReference>
<evidence type="ECO:0000313" key="1">
    <source>
        <dbReference type="EMBL" id="GEC64124.1"/>
    </source>
</evidence>
<proteinExistence type="predicted"/>
<sequence>MTERNNPTQAATEISGMLGSLGERQARIRAADQAILSAAQNQLVVVERRIESARMASLLSDEGRDRFLDLIRERGKLLLVIADAQAALEAAGT</sequence>